<dbReference type="Proteomes" id="UP001519363">
    <property type="component" value="Unassembled WGS sequence"/>
</dbReference>
<comment type="caution">
    <text evidence="2">The sequence shown here is derived from an EMBL/GenBank/DDBJ whole genome shotgun (WGS) entry which is preliminary data.</text>
</comment>
<keyword evidence="1" id="KW-0472">Membrane</keyword>
<dbReference type="EMBL" id="JAGIOO010000001">
    <property type="protein sequence ID" value="MBP2474410.1"/>
    <property type="molecule type" value="Genomic_DNA"/>
</dbReference>
<name>A0ABS5ACV3_9PSEU</name>
<evidence type="ECO:0000313" key="2">
    <source>
        <dbReference type="EMBL" id="MBP2474410.1"/>
    </source>
</evidence>
<protein>
    <recommendedName>
        <fullName evidence="4">DUF3618 domain-containing protein</fullName>
    </recommendedName>
</protein>
<evidence type="ECO:0008006" key="4">
    <source>
        <dbReference type="Google" id="ProtNLM"/>
    </source>
</evidence>
<evidence type="ECO:0000256" key="1">
    <source>
        <dbReference type="SAM" id="Phobius"/>
    </source>
</evidence>
<reference evidence="2 3" key="1">
    <citation type="submission" date="2021-03" db="EMBL/GenBank/DDBJ databases">
        <title>Sequencing the genomes of 1000 actinobacteria strains.</title>
        <authorList>
            <person name="Klenk H.-P."/>
        </authorList>
    </citation>
    <scope>NUCLEOTIDE SEQUENCE [LARGE SCALE GENOMIC DNA]</scope>
    <source>
        <strain evidence="2 3">DSM 44580</strain>
    </source>
</reference>
<dbReference type="InterPro" id="IPR022062">
    <property type="entry name" value="DUF3618"/>
</dbReference>
<keyword evidence="1" id="KW-0812">Transmembrane</keyword>
<keyword evidence="3" id="KW-1185">Reference proteome</keyword>
<gene>
    <name evidence="2" type="ORF">JOF53_003282</name>
</gene>
<evidence type="ECO:0000313" key="3">
    <source>
        <dbReference type="Proteomes" id="UP001519363"/>
    </source>
</evidence>
<feature type="transmembrane region" description="Helical" evidence="1">
    <location>
        <begin position="54"/>
        <end position="72"/>
    </location>
</feature>
<keyword evidence="1" id="KW-1133">Transmembrane helix</keyword>
<organism evidence="2 3">
    <name type="scientific">Crossiella equi</name>
    <dbReference type="NCBI Taxonomy" id="130796"/>
    <lineage>
        <taxon>Bacteria</taxon>
        <taxon>Bacillati</taxon>
        <taxon>Actinomycetota</taxon>
        <taxon>Actinomycetes</taxon>
        <taxon>Pseudonocardiales</taxon>
        <taxon>Pseudonocardiaceae</taxon>
        <taxon>Crossiella</taxon>
    </lineage>
</organism>
<dbReference type="RefSeq" id="WP_086780332.1">
    <property type="nucleotide sequence ID" value="NZ_JAGIOO010000001.1"/>
</dbReference>
<dbReference type="Pfam" id="PF12277">
    <property type="entry name" value="DUF3618"/>
    <property type="match status" value="1"/>
</dbReference>
<accession>A0ABS5ACV3</accession>
<sequence length="73" mass="7934">MARDPEAIQRDIEQARDSLAATLDELAVRANPKKFVDESKAAVQSKLADPRVKYGLIAVGALVGLALVRSIFR</sequence>
<proteinExistence type="predicted"/>